<dbReference type="GO" id="GO:0008982">
    <property type="term" value="F:protein-N(PI)-phosphohistidine-sugar phosphotransferase activity"/>
    <property type="evidence" value="ECO:0007669"/>
    <property type="project" value="UniProtKB-UniRule"/>
</dbReference>
<comment type="function">
    <text evidence="8">The phosphoenolpyruvate-dependent sugar phosphotransferase system (PTS), a major carbohydrate active -transport system, catalyzes the phosphorylation of incoming sugar substrates concomitant with their translocation across the cell membrane.</text>
</comment>
<evidence type="ECO:0000256" key="9">
    <source>
        <dbReference type="SAM" id="Phobius"/>
    </source>
</evidence>
<evidence type="ECO:0000313" key="11">
    <source>
        <dbReference type="EMBL" id="AMC93960.1"/>
    </source>
</evidence>
<keyword evidence="6 9" id="KW-1133">Transmembrane helix</keyword>
<feature type="domain" description="PTS EIIC type-3" evidence="10">
    <location>
        <begin position="8"/>
        <end position="395"/>
    </location>
</feature>
<dbReference type="Proteomes" id="UP000063781">
    <property type="component" value="Chromosome"/>
</dbReference>
<evidence type="ECO:0000256" key="2">
    <source>
        <dbReference type="ARBA" id="ARBA00022448"/>
    </source>
</evidence>
<feature type="transmembrane region" description="Helical" evidence="9">
    <location>
        <begin position="93"/>
        <end position="110"/>
    </location>
</feature>
<dbReference type="STRING" id="1514105.AOC36_08160"/>
<sequence length="409" mass="45111">MKKFMDWLTNKFAPAANELFNRPWLAGLSAAMQKVIPFILTGSVIFFYNVFKEYISFLPDLGPILTYSFGLLTLYITFMITNQLMEKLGHPAYTINAGLVAIGTLFMVVMPVGENAGSVDALMGSLGPSGIAVGMIVAIFVAIIFNLWGKLEFLKDSNIPDFLINWINVIIPNLITLGTAMILVVILEINVMEAILSLFMPIANIAQTLPGFILICFIPAFFYSLGVSSWMFGAITTPIYMAGIQANINAVAQGLPATNIVTSESVFTLAFITMGGMGATLGLNLLMLFSKSKELKSMGKVFIAPSIFNINEPIIFGAPVVFNPLLMLPMWINAIVGPVYVWIIMRAGLLNIPTKSNQMGQVPAPISSWMITEDIRAFLWWAILFVIYLAIWYPFFKSYEKIKLADEGK</sequence>
<evidence type="ECO:0000256" key="1">
    <source>
        <dbReference type="ARBA" id="ARBA00004651"/>
    </source>
</evidence>
<feature type="transmembrane region" description="Helical" evidence="9">
    <location>
        <begin position="130"/>
        <end position="151"/>
    </location>
</feature>
<keyword evidence="3 8" id="KW-1003">Cell membrane</keyword>
<keyword evidence="7 8" id="KW-0472">Membrane</keyword>
<comment type="subcellular location">
    <subcellularLocation>
        <location evidence="1">Cell membrane</location>
        <topology evidence="1">Multi-pass membrane protein</topology>
    </subcellularLocation>
</comment>
<proteinExistence type="predicted"/>
<dbReference type="EMBL" id="CP013213">
    <property type="protein sequence ID" value="AMC93960.1"/>
    <property type="molecule type" value="Genomic_DNA"/>
</dbReference>
<evidence type="ECO:0000256" key="6">
    <source>
        <dbReference type="ARBA" id="ARBA00022989"/>
    </source>
</evidence>
<gene>
    <name evidence="11" type="ORF">AOC36_08160</name>
</gene>
<dbReference type="InterPro" id="IPR051088">
    <property type="entry name" value="PTS_Sugar-EIIC/EIIB"/>
</dbReference>
<dbReference type="PANTHER" id="PTHR33989">
    <property type="match status" value="1"/>
</dbReference>
<keyword evidence="12" id="KW-1185">Reference proteome</keyword>
<feature type="transmembrane region" description="Helical" evidence="9">
    <location>
        <begin position="328"/>
        <end position="349"/>
    </location>
</feature>
<dbReference type="GO" id="GO:0005886">
    <property type="term" value="C:plasma membrane"/>
    <property type="evidence" value="ECO:0007669"/>
    <property type="project" value="UniProtKB-SubCell"/>
</dbReference>
<dbReference type="InterPro" id="IPR004796">
    <property type="entry name" value="PTS_IIC_cello"/>
</dbReference>
<evidence type="ECO:0000256" key="3">
    <source>
        <dbReference type="ARBA" id="ARBA00022475"/>
    </source>
</evidence>
<feature type="transmembrane region" description="Helical" evidence="9">
    <location>
        <begin position="301"/>
        <end position="322"/>
    </location>
</feature>
<evidence type="ECO:0000256" key="7">
    <source>
        <dbReference type="ARBA" id="ARBA00023136"/>
    </source>
</evidence>
<dbReference type="PROSITE" id="PS51105">
    <property type="entry name" value="PTS_EIIC_TYPE_3"/>
    <property type="match status" value="1"/>
</dbReference>
<protein>
    <recommendedName>
        <fullName evidence="8">Permease IIC component</fullName>
    </recommendedName>
</protein>
<keyword evidence="5 9" id="KW-0812">Transmembrane</keyword>
<dbReference type="GO" id="GO:0009401">
    <property type="term" value="P:phosphoenolpyruvate-dependent sugar phosphotransferase system"/>
    <property type="evidence" value="ECO:0007669"/>
    <property type="project" value="InterPro"/>
</dbReference>
<dbReference type="PANTHER" id="PTHR33989:SF4">
    <property type="entry name" value="PTS SYSTEM N,N'-DIACETYLCHITOBIOSE-SPECIFIC EIIC COMPONENT"/>
    <property type="match status" value="1"/>
</dbReference>
<feature type="transmembrane region" description="Helical" evidence="9">
    <location>
        <begin position="198"/>
        <end position="223"/>
    </location>
</feature>
<dbReference type="InterPro" id="IPR004501">
    <property type="entry name" value="PTS_EIIC_3"/>
</dbReference>
<evidence type="ECO:0000256" key="5">
    <source>
        <dbReference type="ARBA" id="ARBA00022692"/>
    </source>
</evidence>
<dbReference type="AlphaFoldDB" id="A0A120JTU1"/>
<dbReference type="RefSeq" id="WP_067633232.1">
    <property type="nucleotide sequence ID" value="NZ_CP013213.1"/>
</dbReference>
<dbReference type="GO" id="GO:1902815">
    <property type="term" value="P:N,N'-diacetylchitobiose import"/>
    <property type="evidence" value="ECO:0007669"/>
    <property type="project" value="TreeGrafter"/>
</dbReference>
<dbReference type="KEGG" id="erl:AOC36_08160"/>
<accession>A0A120JTU1</accession>
<evidence type="ECO:0000256" key="4">
    <source>
        <dbReference type="ARBA" id="ARBA00022597"/>
    </source>
</evidence>
<name>A0A120JTU1_9FIRM</name>
<organism evidence="11 12">
    <name type="scientific">Erysipelothrix larvae</name>
    <dbReference type="NCBI Taxonomy" id="1514105"/>
    <lineage>
        <taxon>Bacteria</taxon>
        <taxon>Bacillati</taxon>
        <taxon>Bacillota</taxon>
        <taxon>Erysipelotrichia</taxon>
        <taxon>Erysipelotrichales</taxon>
        <taxon>Erysipelotrichaceae</taxon>
        <taxon>Erysipelothrix</taxon>
    </lineage>
</organism>
<feature type="transmembrane region" description="Helical" evidence="9">
    <location>
        <begin position="230"/>
        <end position="248"/>
    </location>
</feature>
<dbReference type="PIRSF" id="PIRSF006351">
    <property type="entry name" value="PTS_EIIC-Cellobiose"/>
    <property type="match status" value="1"/>
</dbReference>
<dbReference type="OrthoDB" id="1641940at2"/>
<feature type="transmembrane region" description="Helical" evidence="9">
    <location>
        <begin position="268"/>
        <end position="289"/>
    </location>
</feature>
<dbReference type="InterPro" id="IPR003352">
    <property type="entry name" value="PTS_EIIC"/>
</dbReference>
<evidence type="ECO:0000256" key="8">
    <source>
        <dbReference type="PIRNR" id="PIRNR006351"/>
    </source>
</evidence>
<keyword evidence="2 8" id="KW-0813">Transport</keyword>
<reference evidence="11 12" key="1">
    <citation type="submission" date="2015-10" db="EMBL/GenBank/DDBJ databases">
        <title>Erysipelothrix larvae sp. LV19 isolated from the larval gut of the rhinoceros beetle, Trypoxylus dichotomus.</title>
        <authorList>
            <person name="Lim S."/>
            <person name="Kim B.-C."/>
        </authorList>
    </citation>
    <scope>NUCLEOTIDE SEQUENCE [LARGE SCALE GENOMIC DNA]</scope>
    <source>
        <strain evidence="11 12">LV19</strain>
    </source>
</reference>
<dbReference type="Pfam" id="PF02378">
    <property type="entry name" value="PTS_EIIC"/>
    <property type="match status" value="1"/>
</dbReference>
<feature type="transmembrane region" description="Helical" evidence="9">
    <location>
        <begin position="63"/>
        <end position="81"/>
    </location>
</feature>
<keyword evidence="4 8" id="KW-0762">Sugar transport</keyword>
<feature type="transmembrane region" description="Helical" evidence="9">
    <location>
        <begin position="377"/>
        <end position="396"/>
    </location>
</feature>
<evidence type="ECO:0000313" key="12">
    <source>
        <dbReference type="Proteomes" id="UP000063781"/>
    </source>
</evidence>
<feature type="transmembrane region" description="Helical" evidence="9">
    <location>
        <begin position="163"/>
        <end position="186"/>
    </location>
</feature>
<feature type="transmembrane region" description="Helical" evidence="9">
    <location>
        <begin position="35"/>
        <end position="51"/>
    </location>
</feature>
<evidence type="ECO:0000259" key="10">
    <source>
        <dbReference type="PROSITE" id="PS51105"/>
    </source>
</evidence>